<comment type="caution">
    <text evidence="1">The sequence shown here is derived from an EMBL/GenBank/DDBJ whole genome shotgun (WGS) entry which is preliminary data.</text>
</comment>
<dbReference type="PANTHER" id="PTHR36978">
    <property type="entry name" value="P-LOOP CONTAINING NUCLEOTIDE TRIPHOSPHATE HYDROLASE"/>
    <property type="match status" value="1"/>
</dbReference>
<evidence type="ECO:0008006" key="3">
    <source>
        <dbReference type="Google" id="ProtNLM"/>
    </source>
</evidence>
<proteinExistence type="predicted"/>
<dbReference type="Proteomes" id="UP000034164">
    <property type="component" value="Unassembled WGS sequence"/>
</dbReference>
<accession>A0A0G2ID76</accession>
<gene>
    <name evidence="1" type="ORF">EMCG_06068</name>
</gene>
<evidence type="ECO:0000313" key="2">
    <source>
        <dbReference type="Proteomes" id="UP000034164"/>
    </source>
</evidence>
<dbReference type="InterPro" id="IPR040632">
    <property type="entry name" value="Sulfotransfer_4"/>
</dbReference>
<protein>
    <recommendedName>
        <fullName evidence="3">P-loop containing nucleoside triphosphate hydrolase protein</fullName>
    </recommendedName>
</protein>
<name>A0A0G2ID76_9EURO</name>
<dbReference type="SUPFAM" id="SSF52540">
    <property type="entry name" value="P-loop containing nucleoside triphosphate hydrolases"/>
    <property type="match status" value="1"/>
</dbReference>
<sequence length="269" mass="29609">MDGSEGFAPANGGPSRTRVAPVKVLCLGPPRAGANSIQAALGKLGYHETYYFPSSVSDRTQDTTTWLDAFDAVFEGKGTFGKEDFDRLFIGCQAVVGRPCCAFAPQLINAYPGAKVILNTRDVDEWYKSWLGLIKARMAQEQEQEQEQAEVKIGTEDPQKVAAKMLRDRILFTFFQGDFINTAKGAFKAHFNAICELVPKDMLLIYNIKDGWNPLCEFLGKPVPSDPFPGHDTLECFDEPHPSQANGRAGELKPLHRAVVVPQEAGIEV</sequence>
<evidence type="ECO:0000313" key="1">
    <source>
        <dbReference type="EMBL" id="KKZ68245.1"/>
    </source>
</evidence>
<dbReference type="InterPro" id="IPR027417">
    <property type="entry name" value="P-loop_NTPase"/>
</dbReference>
<organism evidence="1 2">
    <name type="scientific">[Emmonsia] crescens</name>
    <dbReference type="NCBI Taxonomy" id="73230"/>
    <lineage>
        <taxon>Eukaryota</taxon>
        <taxon>Fungi</taxon>
        <taxon>Dikarya</taxon>
        <taxon>Ascomycota</taxon>
        <taxon>Pezizomycotina</taxon>
        <taxon>Eurotiomycetes</taxon>
        <taxon>Eurotiomycetidae</taxon>
        <taxon>Onygenales</taxon>
        <taxon>Ajellomycetaceae</taxon>
        <taxon>Emergomyces</taxon>
    </lineage>
</organism>
<dbReference type="Gene3D" id="3.40.50.300">
    <property type="entry name" value="P-loop containing nucleotide triphosphate hydrolases"/>
    <property type="match status" value="1"/>
</dbReference>
<dbReference type="PANTHER" id="PTHR36978:SF4">
    <property type="entry name" value="P-LOOP CONTAINING NUCLEOSIDE TRIPHOSPHATE HYDROLASE PROTEIN"/>
    <property type="match status" value="1"/>
</dbReference>
<dbReference type="OrthoDB" id="408152at2759"/>
<reference evidence="2" key="1">
    <citation type="journal article" date="2015" name="PLoS Genet.">
        <title>The dynamic genome and transcriptome of the human fungal pathogen Blastomyces and close relative Emmonsia.</title>
        <authorList>
            <person name="Munoz J.F."/>
            <person name="Gauthier G.M."/>
            <person name="Desjardins C.A."/>
            <person name="Gallo J.E."/>
            <person name="Holder J."/>
            <person name="Sullivan T.D."/>
            <person name="Marty A.J."/>
            <person name="Carmen J.C."/>
            <person name="Chen Z."/>
            <person name="Ding L."/>
            <person name="Gujja S."/>
            <person name="Magrini V."/>
            <person name="Misas E."/>
            <person name="Mitreva M."/>
            <person name="Priest M."/>
            <person name="Saif S."/>
            <person name="Whiston E.A."/>
            <person name="Young S."/>
            <person name="Zeng Q."/>
            <person name="Goldman W.E."/>
            <person name="Mardis E.R."/>
            <person name="Taylor J.W."/>
            <person name="McEwen J.G."/>
            <person name="Clay O.K."/>
            <person name="Klein B.S."/>
            <person name="Cuomo C.A."/>
        </authorList>
    </citation>
    <scope>NUCLEOTIDE SEQUENCE [LARGE SCALE GENOMIC DNA]</scope>
    <source>
        <strain evidence="2">UAMH 3008</strain>
    </source>
</reference>
<dbReference type="AlphaFoldDB" id="A0A0G2ID76"/>
<dbReference type="Pfam" id="PF17784">
    <property type="entry name" value="Sulfotransfer_4"/>
    <property type="match status" value="1"/>
</dbReference>
<dbReference type="EMBL" id="LCZI01000132">
    <property type="protein sequence ID" value="KKZ68245.1"/>
    <property type="molecule type" value="Genomic_DNA"/>
</dbReference>
<dbReference type="VEuPathDB" id="FungiDB:EMCG_06068"/>